<feature type="region of interest" description="Disordered" evidence="2">
    <location>
        <begin position="181"/>
        <end position="209"/>
    </location>
</feature>
<feature type="compositionally biased region" description="Low complexity" evidence="2">
    <location>
        <begin position="253"/>
        <end position="266"/>
    </location>
</feature>
<gene>
    <name evidence="3" type="ORF">EUGRSUZ_I01431</name>
</gene>
<dbReference type="InParanoid" id="A0A059AQ62"/>
<evidence type="ECO:0000313" key="3">
    <source>
        <dbReference type="EMBL" id="KCW55555.1"/>
    </source>
</evidence>
<dbReference type="PANTHER" id="PTHR35358:SF7">
    <property type="entry name" value="EXPRESSED PROTEIN"/>
    <property type="match status" value="1"/>
</dbReference>
<dbReference type="OrthoDB" id="1506770at2759"/>
<dbReference type="KEGG" id="egr:104418960"/>
<feature type="compositionally biased region" description="Basic and acidic residues" evidence="2">
    <location>
        <begin position="45"/>
        <end position="60"/>
    </location>
</feature>
<evidence type="ECO:0000256" key="2">
    <source>
        <dbReference type="SAM" id="MobiDB-lite"/>
    </source>
</evidence>
<dbReference type="AlphaFoldDB" id="A0A059AQ62"/>
<organism evidence="3">
    <name type="scientific">Eucalyptus grandis</name>
    <name type="common">Flooded gum</name>
    <dbReference type="NCBI Taxonomy" id="71139"/>
    <lineage>
        <taxon>Eukaryota</taxon>
        <taxon>Viridiplantae</taxon>
        <taxon>Streptophyta</taxon>
        <taxon>Embryophyta</taxon>
        <taxon>Tracheophyta</taxon>
        <taxon>Spermatophyta</taxon>
        <taxon>Magnoliopsida</taxon>
        <taxon>eudicotyledons</taxon>
        <taxon>Gunneridae</taxon>
        <taxon>Pentapetalae</taxon>
        <taxon>rosids</taxon>
        <taxon>malvids</taxon>
        <taxon>Myrtales</taxon>
        <taxon>Myrtaceae</taxon>
        <taxon>Myrtoideae</taxon>
        <taxon>Eucalypteae</taxon>
        <taxon>Eucalyptus</taxon>
    </lineage>
</organism>
<dbReference type="Pfam" id="PF05278">
    <property type="entry name" value="PEARLI-4"/>
    <property type="match status" value="1"/>
</dbReference>
<evidence type="ECO:0008006" key="4">
    <source>
        <dbReference type="Google" id="ProtNLM"/>
    </source>
</evidence>
<sequence length="470" mass="51998">MSERGRVHPDCKNSSNPYHQCVEECYQKVGKGKPHKSTNQSDYRGAGEQRSKIVQKERRVNGACPKASNPYHDCSESCSKKGVHTEARRYKKEAVAGSNGVDASQTLSRRTKKAPDPQPNSSHMQDKVTGPVVPTTPTIAPSSPLHYNSEKRDLEDNNTISPIPYSGEIHPEDFSFLKGQVRSSHSMPTSGNVTPVLQLSPDHAKEPPTKSLEYAANSTSSKEIEEENFHGSLTHEIVPSVVIDNPAEGAPHSNGGSMSSSISDVGHSFEDSDEEDVQSVKSETRVPVGKYHVKSSVSSILQAILEKYGDIAENCVLESISMRSYYLESVCFIVQELQSTSFLHLTKSKVKEMLAILKDLETSHIDVGWLRKILDEISDVIEVISQHQTVTAAKTRCDQGLESMKKLLEFQTADLAKKEAELAEANSKLAETRNRLRELEIESFKLSKSVSSVNSQIDSYHFKSLLEELL</sequence>
<feature type="region of interest" description="Disordered" evidence="2">
    <location>
        <begin position="245"/>
        <end position="283"/>
    </location>
</feature>
<evidence type="ECO:0000256" key="1">
    <source>
        <dbReference type="SAM" id="Coils"/>
    </source>
</evidence>
<feature type="region of interest" description="Disordered" evidence="2">
    <location>
        <begin position="29"/>
        <end position="166"/>
    </location>
</feature>
<reference evidence="3" key="1">
    <citation type="submission" date="2013-07" db="EMBL/GenBank/DDBJ databases">
        <title>The genome of Eucalyptus grandis.</title>
        <authorList>
            <person name="Schmutz J."/>
            <person name="Hayes R."/>
            <person name="Myburg A."/>
            <person name="Tuskan G."/>
            <person name="Grattapaglia D."/>
            <person name="Rokhsar D.S."/>
        </authorList>
    </citation>
    <scope>NUCLEOTIDE SEQUENCE</scope>
    <source>
        <tissue evidence="3">Leaf extractions</tissue>
    </source>
</reference>
<protein>
    <recommendedName>
        <fullName evidence="4">Phospholipase-like protein</fullName>
    </recommendedName>
</protein>
<dbReference type="PANTHER" id="PTHR35358">
    <property type="entry name" value="OS06G0711100 PROTEIN"/>
    <property type="match status" value="1"/>
</dbReference>
<dbReference type="EMBL" id="KK198761">
    <property type="protein sequence ID" value="KCW55555.1"/>
    <property type="molecule type" value="Genomic_DNA"/>
</dbReference>
<dbReference type="eggNOG" id="ENOG502RUJZ">
    <property type="taxonomic scope" value="Eukaryota"/>
</dbReference>
<keyword evidence="1" id="KW-0175">Coiled coil</keyword>
<feature type="coiled-coil region" evidence="1">
    <location>
        <begin position="401"/>
        <end position="449"/>
    </location>
</feature>
<accession>A0A059AQ62</accession>
<feature type="compositionally biased region" description="Polar residues" evidence="2">
    <location>
        <begin position="181"/>
        <end position="197"/>
    </location>
</feature>
<dbReference type="FunCoup" id="A0A059AQ62">
    <property type="interactions" value="91"/>
</dbReference>
<name>A0A059AQ62_EUCGR</name>
<dbReference type="InterPro" id="IPR007942">
    <property type="entry name" value="PLipase-like"/>
</dbReference>
<proteinExistence type="predicted"/>
<feature type="compositionally biased region" description="Basic and acidic residues" evidence="2">
    <location>
        <begin position="73"/>
        <end position="94"/>
    </location>
</feature>
<dbReference type="OMA" id="DNCYKRL"/>
<dbReference type="Gramene" id="KCW55555">
    <property type="protein sequence ID" value="KCW55555"/>
    <property type="gene ID" value="EUGRSUZ_I01431"/>
</dbReference>
<feature type="compositionally biased region" description="Low complexity" evidence="2">
    <location>
        <begin position="128"/>
        <end position="138"/>
    </location>
</feature>